<proteinExistence type="predicted"/>
<feature type="transmembrane region" description="Helical" evidence="1">
    <location>
        <begin position="6"/>
        <end position="23"/>
    </location>
</feature>
<dbReference type="EMBL" id="PPFX01000014">
    <property type="protein sequence ID" value="PNU20356.1"/>
    <property type="molecule type" value="Genomic_DNA"/>
</dbReference>
<feature type="transmembrane region" description="Helical" evidence="1">
    <location>
        <begin position="131"/>
        <end position="151"/>
    </location>
</feature>
<comment type="caution">
    <text evidence="2">The sequence shown here is derived from an EMBL/GenBank/DDBJ whole genome shotgun (WGS) entry which is preliminary data.</text>
</comment>
<organism evidence="2 3">
    <name type="scientific">Geothermobacter hydrogeniphilus</name>
    <dbReference type="NCBI Taxonomy" id="1969733"/>
    <lineage>
        <taxon>Bacteria</taxon>
        <taxon>Pseudomonadati</taxon>
        <taxon>Thermodesulfobacteriota</taxon>
        <taxon>Desulfuromonadia</taxon>
        <taxon>Desulfuromonadales</taxon>
        <taxon>Geothermobacteraceae</taxon>
        <taxon>Geothermobacter</taxon>
    </lineage>
</organism>
<evidence type="ECO:0000256" key="1">
    <source>
        <dbReference type="SAM" id="Phobius"/>
    </source>
</evidence>
<evidence type="ECO:0008006" key="4">
    <source>
        <dbReference type="Google" id="ProtNLM"/>
    </source>
</evidence>
<evidence type="ECO:0000313" key="3">
    <source>
        <dbReference type="Proteomes" id="UP000236340"/>
    </source>
</evidence>
<gene>
    <name evidence="2" type="ORF">C2E25_08000</name>
</gene>
<evidence type="ECO:0000313" key="2">
    <source>
        <dbReference type="EMBL" id="PNU20356.1"/>
    </source>
</evidence>
<sequence length="152" mass="17831">MLFITVILILPILYLLVRVYLILRNNLWGTADANILKFTMKKRNFGIVSESSENAQNNYIDVLYEFTENGKTYVSKRISLSLLDRQYSKVEIDHDPFLDVLRSGRCKIYYLKKFPKISVIKKDKYDCYSNLMLLSIYVFVVVTSYVIVLFIS</sequence>
<dbReference type="Proteomes" id="UP000236340">
    <property type="component" value="Unassembled WGS sequence"/>
</dbReference>
<accession>A0A2K2HAL8</accession>
<keyword evidence="1" id="KW-0812">Transmembrane</keyword>
<dbReference type="RefSeq" id="WP_103115235.1">
    <property type="nucleotide sequence ID" value="NZ_PPFX01000014.1"/>
</dbReference>
<reference evidence="2 3" key="1">
    <citation type="journal article" date="2018" name="Genome Announc.">
        <title>Genome Sequence of Geothermobacter sp. HR-1 Iron Reducer from the Loihi Seamount.</title>
        <authorList>
            <person name="Smith H."/>
            <person name="Abuyen K."/>
            <person name="Tremblay J."/>
            <person name="Savalia P."/>
            <person name="Perez-Rodriguez I."/>
            <person name="Emerson D."/>
            <person name="Tully B."/>
            <person name="Amend J."/>
        </authorList>
    </citation>
    <scope>NUCLEOTIDE SEQUENCE [LARGE SCALE GENOMIC DNA]</scope>
    <source>
        <strain evidence="2 3">HR-1</strain>
    </source>
</reference>
<name>A0A2K2HAL8_9BACT</name>
<keyword evidence="1" id="KW-1133">Transmembrane helix</keyword>
<keyword evidence="1" id="KW-0472">Membrane</keyword>
<protein>
    <recommendedName>
        <fullName evidence="4">DUF3592 domain-containing protein</fullName>
    </recommendedName>
</protein>
<dbReference type="AlphaFoldDB" id="A0A2K2HAL8"/>